<protein>
    <recommendedName>
        <fullName evidence="1">AB hydrolase-1 domain-containing protein</fullName>
    </recommendedName>
</protein>
<feature type="domain" description="AB hydrolase-1" evidence="1">
    <location>
        <begin position="35"/>
        <end position="136"/>
    </location>
</feature>
<evidence type="ECO:0000313" key="2">
    <source>
        <dbReference type="EMBL" id="KAL0067324.1"/>
    </source>
</evidence>
<organism evidence="2 3">
    <name type="scientific">Marasmius tenuissimus</name>
    <dbReference type="NCBI Taxonomy" id="585030"/>
    <lineage>
        <taxon>Eukaryota</taxon>
        <taxon>Fungi</taxon>
        <taxon>Dikarya</taxon>
        <taxon>Basidiomycota</taxon>
        <taxon>Agaricomycotina</taxon>
        <taxon>Agaricomycetes</taxon>
        <taxon>Agaricomycetidae</taxon>
        <taxon>Agaricales</taxon>
        <taxon>Marasmiineae</taxon>
        <taxon>Marasmiaceae</taxon>
        <taxon>Marasmius</taxon>
    </lineage>
</organism>
<accession>A0ABR3A1S5</accession>
<dbReference type="InterPro" id="IPR000073">
    <property type="entry name" value="AB_hydrolase_1"/>
</dbReference>
<name>A0ABR3A1S5_9AGAR</name>
<evidence type="ECO:0000259" key="1">
    <source>
        <dbReference type="Pfam" id="PF00561"/>
    </source>
</evidence>
<dbReference type="Proteomes" id="UP001437256">
    <property type="component" value="Unassembled WGS sequence"/>
</dbReference>
<dbReference type="InterPro" id="IPR050266">
    <property type="entry name" value="AB_hydrolase_sf"/>
</dbReference>
<dbReference type="Gene3D" id="3.40.50.1820">
    <property type="entry name" value="alpha/beta hydrolase"/>
    <property type="match status" value="1"/>
</dbReference>
<reference evidence="2 3" key="1">
    <citation type="submission" date="2024-05" db="EMBL/GenBank/DDBJ databases">
        <title>A draft genome resource for the thread blight pathogen Marasmius tenuissimus strain MS-2.</title>
        <authorList>
            <person name="Yulfo-Soto G.E."/>
            <person name="Baruah I.K."/>
            <person name="Amoako-Attah I."/>
            <person name="Bukari Y."/>
            <person name="Meinhardt L.W."/>
            <person name="Bailey B.A."/>
            <person name="Cohen S.P."/>
        </authorList>
    </citation>
    <scope>NUCLEOTIDE SEQUENCE [LARGE SCALE GENOMIC DNA]</scope>
    <source>
        <strain evidence="2 3">MS-2</strain>
    </source>
</reference>
<sequence length="350" mass="39676">MPSVSVDTRSGRVTFNYYISTPEDTFAKAVNPDLPTVLFIHPGYISSISFHSQFKDPRLRRFNLVAVDLRCHGLTTGAPVKSPYSTIEAAEDIAKFMDAARIPPSHVVALSMGTMIAFELAISFPERCLSIFQFSPLGLPEQEAFREGFDQIHDLWKEGMLNRDDLMLRDSLNGIKQFGNSDREFGYSDRASNLVEAIFDTILSRGREIWGPGSEGVDQFNETTVRFFAYSKLRTVAEFAKIRVPVHLVHGEGDIVHSVEYVKDFGKLLDKAGVSWEISVIPHAPHLVNFDHWDSVDPILHDFVIRSNRRPVQLPPPPLKVQSPWDNTLRDVGYEDEEDDEDLIYHRNGR</sequence>
<evidence type="ECO:0000313" key="3">
    <source>
        <dbReference type="Proteomes" id="UP001437256"/>
    </source>
</evidence>
<dbReference type="InterPro" id="IPR029058">
    <property type="entry name" value="AB_hydrolase_fold"/>
</dbReference>
<comment type="caution">
    <text evidence="2">The sequence shown here is derived from an EMBL/GenBank/DDBJ whole genome shotgun (WGS) entry which is preliminary data.</text>
</comment>
<gene>
    <name evidence="2" type="ORF">AAF712_005551</name>
</gene>
<proteinExistence type="predicted"/>
<dbReference type="Pfam" id="PF00561">
    <property type="entry name" value="Abhydrolase_1"/>
    <property type="match status" value="1"/>
</dbReference>
<dbReference type="PANTHER" id="PTHR43798:SF33">
    <property type="entry name" value="HYDROLASE, PUTATIVE (AFU_ORTHOLOGUE AFUA_2G14860)-RELATED"/>
    <property type="match status" value="1"/>
</dbReference>
<dbReference type="SUPFAM" id="SSF53474">
    <property type="entry name" value="alpha/beta-Hydrolases"/>
    <property type="match status" value="1"/>
</dbReference>
<dbReference type="PANTHER" id="PTHR43798">
    <property type="entry name" value="MONOACYLGLYCEROL LIPASE"/>
    <property type="match status" value="1"/>
</dbReference>
<keyword evidence="3" id="KW-1185">Reference proteome</keyword>
<dbReference type="EMBL" id="JBBXMP010000026">
    <property type="protein sequence ID" value="KAL0067324.1"/>
    <property type="molecule type" value="Genomic_DNA"/>
</dbReference>